<name>A0ABT0Z2G0_9FLAO</name>
<accession>A0ABT0Z2G0</accession>
<evidence type="ECO:0000256" key="1">
    <source>
        <dbReference type="SAM" id="SignalP"/>
    </source>
</evidence>
<proteinExistence type="predicted"/>
<sequence>MFRKQAILLCCSLFIFSIGNSQTAEKVYEVFDSRVGLENTVLFNGFQYQDPVKTINDNNKFLFPGNEYSNGEVSYSGHYFFDVKLKFNLVDDRLFIKIAYDSTSAFFQLITEKIDSFIIRDIQFIRLDYSEEVKGFYQKLFSSKDYSLYKKYRKDSNEKHDKSFFYYEYKFTDPQYVLIYNEKPFQANSRRDVIDIFPDKKSEIKQFYKEQKSLSKRDMDAFMENLLKGIINQNIKSR</sequence>
<evidence type="ECO:0000313" key="2">
    <source>
        <dbReference type="EMBL" id="MCM8569915.1"/>
    </source>
</evidence>
<evidence type="ECO:0008006" key="4">
    <source>
        <dbReference type="Google" id="ProtNLM"/>
    </source>
</evidence>
<keyword evidence="1" id="KW-0732">Signal</keyword>
<feature type="signal peptide" evidence="1">
    <location>
        <begin position="1"/>
        <end position="23"/>
    </location>
</feature>
<evidence type="ECO:0000313" key="3">
    <source>
        <dbReference type="Proteomes" id="UP001155077"/>
    </source>
</evidence>
<keyword evidence="3" id="KW-1185">Reference proteome</keyword>
<feature type="chain" id="PRO_5047096657" description="DUF4369 domain-containing protein" evidence="1">
    <location>
        <begin position="24"/>
        <end position="238"/>
    </location>
</feature>
<organism evidence="2 3">
    <name type="scientific">Gramella jeungdoensis</name>
    <dbReference type="NCBI Taxonomy" id="708091"/>
    <lineage>
        <taxon>Bacteria</taxon>
        <taxon>Pseudomonadati</taxon>
        <taxon>Bacteroidota</taxon>
        <taxon>Flavobacteriia</taxon>
        <taxon>Flavobacteriales</taxon>
        <taxon>Flavobacteriaceae</taxon>
        <taxon>Christiangramia</taxon>
    </lineage>
</organism>
<dbReference type="Proteomes" id="UP001155077">
    <property type="component" value="Unassembled WGS sequence"/>
</dbReference>
<dbReference type="RefSeq" id="WP_252113503.1">
    <property type="nucleotide sequence ID" value="NZ_JAMSCK010000004.1"/>
</dbReference>
<dbReference type="EMBL" id="JAMSCK010000004">
    <property type="protein sequence ID" value="MCM8569915.1"/>
    <property type="molecule type" value="Genomic_DNA"/>
</dbReference>
<gene>
    <name evidence="2" type="ORF">NE848_11035</name>
</gene>
<comment type="caution">
    <text evidence="2">The sequence shown here is derived from an EMBL/GenBank/DDBJ whole genome shotgun (WGS) entry which is preliminary data.</text>
</comment>
<protein>
    <recommendedName>
        <fullName evidence="4">DUF4369 domain-containing protein</fullName>
    </recommendedName>
</protein>
<reference evidence="2" key="1">
    <citation type="submission" date="2022-06" db="EMBL/GenBank/DDBJ databases">
        <title>Gramella sediminis sp. nov., isolated from deep-sea sediment of the Indian Ocean.</title>
        <authorList>
            <person name="Yang L."/>
        </authorList>
    </citation>
    <scope>NUCLEOTIDE SEQUENCE</scope>
    <source>
        <strain evidence="2">HMD3159</strain>
    </source>
</reference>